<dbReference type="AlphaFoldDB" id="A0A9P4MUL3"/>
<accession>A0A9P4MUL3</accession>
<keyword evidence="2" id="KW-1185">Reference proteome</keyword>
<organism evidence="1 2">
    <name type="scientific">Delitschia confertaspora ATCC 74209</name>
    <dbReference type="NCBI Taxonomy" id="1513339"/>
    <lineage>
        <taxon>Eukaryota</taxon>
        <taxon>Fungi</taxon>
        <taxon>Dikarya</taxon>
        <taxon>Ascomycota</taxon>
        <taxon>Pezizomycotina</taxon>
        <taxon>Dothideomycetes</taxon>
        <taxon>Pleosporomycetidae</taxon>
        <taxon>Pleosporales</taxon>
        <taxon>Delitschiaceae</taxon>
        <taxon>Delitschia</taxon>
    </lineage>
</organism>
<name>A0A9P4MUL3_9PLEO</name>
<sequence length="156" mass="17403">MRTDSGSSASLRSNPPNCFYRSSSIPFPCLFCLIFVDIAFLNNIATSIVNTGPCAVLPGQVEKWRAAECGEKNPGLPSLPRASSIAHRDLFSMFRLVSSVYQVVSRDEHFEFNLQTARVSPKHTVESVNHLFPMPFPLSNHFKLHAPNPIPYPNRT</sequence>
<dbReference type="EMBL" id="ML994269">
    <property type="protein sequence ID" value="KAF2197165.1"/>
    <property type="molecule type" value="Genomic_DNA"/>
</dbReference>
<reference evidence="1" key="1">
    <citation type="journal article" date="2020" name="Stud. Mycol.">
        <title>101 Dothideomycetes genomes: a test case for predicting lifestyles and emergence of pathogens.</title>
        <authorList>
            <person name="Haridas S."/>
            <person name="Albert R."/>
            <person name="Binder M."/>
            <person name="Bloem J."/>
            <person name="Labutti K."/>
            <person name="Salamov A."/>
            <person name="Andreopoulos B."/>
            <person name="Baker S."/>
            <person name="Barry K."/>
            <person name="Bills G."/>
            <person name="Bluhm B."/>
            <person name="Cannon C."/>
            <person name="Castanera R."/>
            <person name="Culley D."/>
            <person name="Daum C."/>
            <person name="Ezra D."/>
            <person name="Gonzalez J."/>
            <person name="Henrissat B."/>
            <person name="Kuo A."/>
            <person name="Liang C."/>
            <person name="Lipzen A."/>
            <person name="Lutzoni F."/>
            <person name="Magnuson J."/>
            <person name="Mondo S."/>
            <person name="Nolan M."/>
            <person name="Ohm R."/>
            <person name="Pangilinan J."/>
            <person name="Park H.-J."/>
            <person name="Ramirez L."/>
            <person name="Alfaro M."/>
            <person name="Sun H."/>
            <person name="Tritt A."/>
            <person name="Yoshinaga Y."/>
            <person name="Zwiers L.-H."/>
            <person name="Turgeon B."/>
            <person name="Goodwin S."/>
            <person name="Spatafora J."/>
            <person name="Crous P."/>
            <person name="Grigoriev I."/>
        </authorList>
    </citation>
    <scope>NUCLEOTIDE SEQUENCE</scope>
    <source>
        <strain evidence="1">ATCC 74209</strain>
    </source>
</reference>
<proteinExistence type="predicted"/>
<evidence type="ECO:0000313" key="2">
    <source>
        <dbReference type="Proteomes" id="UP000799536"/>
    </source>
</evidence>
<dbReference type="Proteomes" id="UP000799536">
    <property type="component" value="Unassembled WGS sequence"/>
</dbReference>
<evidence type="ECO:0000313" key="1">
    <source>
        <dbReference type="EMBL" id="KAF2197165.1"/>
    </source>
</evidence>
<gene>
    <name evidence="1" type="ORF">GQ43DRAFT_219685</name>
</gene>
<comment type="caution">
    <text evidence="1">The sequence shown here is derived from an EMBL/GenBank/DDBJ whole genome shotgun (WGS) entry which is preliminary data.</text>
</comment>
<protein>
    <submittedName>
        <fullName evidence="1">Uncharacterized protein</fullName>
    </submittedName>
</protein>